<dbReference type="Pfam" id="PF14451">
    <property type="entry name" value="Ub-Mut7C"/>
    <property type="match status" value="1"/>
</dbReference>
<protein>
    <submittedName>
        <fullName evidence="3">Ubiquitin and RNAse domains-containing</fullName>
    </submittedName>
</protein>
<accession>A0A975B434</accession>
<organism evidence="3 4">
    <name type="scientific">Desulfonema limicola</name>
    <dbReference type="NCBI Taxonomy" id="45656"/>
    <lineage>
        <taxon>Bacteria</taxon>
        <taxon>Pseudomonadati</taxon>
        <taxon>Thermodesulfobacteriota</taxon>
        <taxon>Desulfobacteria</taxon>
        <taxon>Desulfobacterales</taxon>
        <taxon>Desulfococcaceae</taxon>
        <taxon>Desulfonema</taxon>
    </lineage>
</organism>
<dbReference type="EMBL" id="CP061799">
    <property type="protein sequence ID" value="QTA78406.1"/>
    <property type="molecule type" value="Genomic_DNA"/>
</dbReference>
<sequence>MDHFPITRTAFFRFYEELNDFLQEEQRKTTFSYEFIGTPSVKDSIEAIGVPHTEIDVILINGESVDFDYRMQGGEYISVYPVFESFDIISLVHLRSKPLREIRFVVDVNLGKLARKLRLLGFDTMYNNNFKDEEIVKLSLKERRIILTRDKGIFKYRAVTHGYWIRNNDPKKQLTEVVKRMQLENSFEPFIRCSNCNELLNPIDKELIKDRLPKLTFLYVDDFMECKGCRKIYWKGSHYEQICKLIDELKVG</sequence>
<evidence type="ECO:0000259" key="1">
    <source>
        <dbReference type="Pfam" id="PF01927"/>
    </source>
</evidence>
<gene>
    <name evidence="3" type="ORF">dnl_06270</name>
</gene>
<dbReference type="InterPro" id="IPR027798">
    <property type="entry name" value="Ub_Mut7C"/>
</dbReference>
<dbReference type="RefSeq" id="WP_207690267.1">
    <property type="nucleotide sequence ID" value="NZ_CP061799.1"/>
</dbReference>
<feature type="domain" description="Ubiquitin Mut7-C" evidence="2">
    <location>
        <begin position="9"/>
        <end position="87"/>
    </location>
</feature>
<dbReference type="KEGG" id="dli:dnl_06270"/>
<name>A0A975B434_9BACT</name>
<evidence type="ECO:0000259" key="2">
    <source>
        <dbReference type="Pfam" id="PF14451"/>
    </source>
</evidence>
<keyword evidence="4" id="KW-1185">Reference proteome</keyword>
<proteinExistence type="predicted"/>
<dbReference type="InterPro" id="IPR002782">
    <property type="entry name" value="Mut7-C_RNAse_dom"/>
</dbReference>
<evidence type="ECO:0000313" key="4">
    <source>
        <dbReference type="Proteomes" id="UP000663720"/>
    </source>
</evidence>
<feature type="domain" description="Mut7-C RNAse" evidence="1">
    <location>
        <begin position="103"/>
        <end position="245"/>
    </location>
</feature>
<dbReference type="PANTHER" id="PTHR39081">
    <property type="entry name" value="MUT7-C DOMAIN-CONTAINING PROTEIN"/>
    <property type="match status" value="1"/>
</dbReference>
<dbReference type="Proteomes" id="UP000663720">
    <property type="component" value="Chromosome"/>
</dbReference>
<dbReference type="PANTHER" id="PTHR39081:SF1">
    <property type="entry name" value="MUT7-C RNASE DOMAIN-CONTAINING PROTEIN"/>
    <property type="match status" value="1"/>
</dbReference>
<evidence type="ECO:0000313" key="3">
    <source>
        <dbReference type="EMBL" id="QTA78406.1"/>
    </source>
</evidence>
<dbReference type="AlphaFoldDB" id="A0A975B434"/>
<reference evidence="3" key="1">
    <citation type="journal article" date="2021" name="Microb. Physiol.">
        <title>Proteogenomic Insights into the Physiology of Marine, Sulfate-Reducing, Filamentous Desulfonema limicola and Desulfonema magnum.</title>
        <authorList>
            <person name="Schnaars V."/>
            <person name="Wohlbrand L."/>
            <person name="Scheve S."/>
            <person name="Hinrichs C."/>
            <person name="Reinhardt R."/>
            <person name="Rabus R."/>
        </authorList>
    </citation>
    <scope>NUCLEOTIDE SEQUENCE</scope>
    <source>
        <strain evidence="3">5ac10</strain>
    </source>
</reference>
<dbReference type="Pfam" id="PF01927">
    <property type="entry name" value="Mut7-C"/>
    <property type="match status" value="1"/>
</dbReference>